<reference evidence="1 2" key="1">
    <citation type="journal article" date="2020" name="Front. Microbiol.">
        <title>Design of Bacterial Strain-Specific qPCR Assays Using NGS Data and Publicly Available Resources and Its Application to Track Biocontrol Strains.</title>
        <authorList>
            <person name="Hernandez I."/>
            <person name="Sant C."/>
            <person name="Martinez R."/>
            <person name="Fernandez C."/>
        </authorList>
    </citation>
    <scope>NUCLEOTIDE SEQUENCE [LARGE SCALE GENOMIC DNA]</scope>
    <source>
        <strain evidence="1 2">B24</strain>
    </source>
</reference>
<dbReference type="RefSeq" id="WP_182252986.1">
    <property type="nucleotide sequence ID" value="NZ_CP043732.1"/>
</dbReference>
<sequence>MSTIIARSTDAQTIEPELVLHGWQSDDEPQSRIHIVLGREYPDITLRPAQARTGTLRLLFVSAEAAEIARVFHRAPAVFTATSDLPWVPAAYVPTGTIRTMQQAGARWVLEVPFQEVAP</sequence>
<proteinExistence type="predicted"/>
<dbReference type="EMBL" id="CP043732">
    <property type="protein sequence ID" value="QMU97977.1"/>
    <property type="molecule type" value="Genomic_DNA"/>
</dbReference>
<gene>
    <name evidence="1" type="ORF">FVO59_12775</name>
</gene>
<protein>
    <submittedName>
        <fullName evidence="1">Uncharacterized protein</fullName>
    </submittedName>
</protein>
<dbReference type="AlphaFoldDB" id="A0A7D7WFB4"/>
<name>A0A7D7WFB4_9MICO</name>
<organism evidence="1 2">
    <name type="scientific">Microbacterium esteraromaticum</name>
    <dbReference type="NCBI Taxonomy" id="57043"/>
    <lineage>
        <taxon>Bacteria</taxon>
        <taxon>Bacillati</taxon>
        <taxon>Actinomycetota</taxon>
        <taxon>Actinomycetes</taxon>
        <taxon>Micrococcales</taxon>
        <taxon>Microbacteriaceae</taxon>
        <taxon>Microbacterium</taxon>
    </lineage>
</organism>
<dbReference type="Proteomes" id="UP000515708">
    <property type="component" value="Chromosome"/>
</dbReference>
<evidence type="ECO:0000313" key="1">
    <source>
        <dbReference type="EMBL" id="QMU97977.1"/>
    </source>
</evidence>
<evidence type="ECO:0000313" key="2">
    <source>
        <dbReference type="Proteomes" id="UP000515708"/>
    </source>
</evidence>
<accession>A0A7D7WFB4</accession>